<evidence type="ECO:0000313" key="1">
    <source>
        <dbReference type="EMBL" id="MDQ0200740.1"/>
    </source>
</evidence>
<evidence type="ECO:0000313" key="2">
    <source>
        <dbReference type="Proteomes" id="UP001224122"/>
    </source>
</evidence>
<accession>A0ABT9XYS8</accession>
<gene>
    <name evidence="1" type="ORF">J2S10_003942</name>
</gene>
<proteinExistence type="predicted"/>
<comment type="caution">
    <text evidence="1">The sequence shown here is derived from an EMBL/GenBank/DDBJ whole genome shotgun (WGS) entry which is preliminary data.</text>
</comment>
<protein>
    <recommendedName>
        <fullName evidence="3">Glycosyltransferase family 4 protein</fullName>
    </recommendedName>
</protein>
<dbReference type="RefSeq" id="WP_307411079.1">
    <property type="nucleotide sequence ID" value="NZ_JAUSTW010000007.1"/>
</dbReference>
<dbReference type="Gene3D" id="3.40.50.2000">
    <property type="entry name" value="Glycogen Phosphorylase B"/>
    <property type="match status" value="2"/>
</dbReference>
<name>A0ABT9XYS8_9BACI</name>
<sequence length="425" mass="48791">MRVLVISHNAFNIYNNMGKTLATLFKEYDKKDVIQLCFHSTEPNIKICESTYQITDMDILKSLFTLQSHGRTIGFDDIKNGQSIIQTSGLNQIGKNKTAGKLFLRDLMWKFGNWKSKELINWLNNYKPDVIFLAAGYSMFSSNIAMFISIKYNIPLVTYFCDDYYDFSYSSYIWSMTSKVRLKLFRNNIKKLVGQSQELVFISQSMMEKYKNLFGKSGQVILTPYGMYQSEVKKSKKPFTMSFVGNISGNRWKTLYKIGKELEKINSDGLRIVLNIYSITSDQEIISKLSIGNSLIFKGAADAEMVKKIYHETDILLHVESFAQEDVSRVRYSISTKIADCLASNRAFLAVGPSGIASIDYLKENNAAYIIEDENMIENKLIEYFIENDIDDQIIINAKNLAKKNHDIIVNSNKLKNIFRNLVKE</sequence>
<organism evidence="1 2">
    <name type="scientific">Neobacillus ginsengisoli</name>
    <dbReference type="NCBI Taxonomy" id="904295"/>
    <lineage>
        <taxon>Bacteria</taxon>
        <taxon>Bacillati</taxon>
        <taxon>Bacillota</taxon>
        <taxon>Bacilli</taxon>
        <taxon>Bacillales</taxon>
        <taxon>Bacillaceae</taxon>
        <taxon>Neobacillus</taxon>
    </lineage>
</organism>
<dbReference type="SUPFAM" id="SSF53756">
    <property type="entry name" value="UDP-Glycosyltransferase/glycogen phosphorylase"/>
    <property type="match status" value="1"/>
</dbReference>
<evidence type="ECO:0008006" key="3">
    <source>
        <dbReference type="Google" id="ProtNLM"/>
    </source>
</evidence>
<reference evidence="1 2" key="1">
    <citation type="submission" date="2023-07" db="EMBL/GenBank/DDBJ databases">
        <title>Genomic Encyclopedia of Type Strains, Phase IV (KMG-IV): sequencing the most valuable type-strain genomes for metagenomic binning, comparative biology and taxonomic classification.</title>
        <authorList>
            <person name="Goeker M."/>
        </authorList>
    </citation>
    <scope>NUCLEOTIDE SEQUENCE [LARGE SCALE GENOMIC DNA]</scope>
    <source>
        <strain evidence="1 2">DSM 27594</strain>
    </source>
</reference>
<keyword evidence="2" id="KW-1185">Reference proteome</keyword>
<dbReference type="Proteomes" id="UP001224122">
    <property type="component" value="Unassembled WGS sequence"/>
</dbReference>
<dbReference type="EMBL" id="JAUSTW010000007">
    <property type="protein sequence ID" value="MDQ0200740.1"/>
    <property type="molecule type" value="Genomic_DNA"/>
</dbReference>